<dbReference type="PANTHER" id="PTHR34292">
    <property type="entry name" value="OUTER SPORE WALL PROTEIN LDS1"/>
    <property type="match status" value="1"/>
</dbReference>
<dbReference type="OMA" id="YWATITP"/>
<name>Q6CKW5_KLULA</name>
<evidence type="ECO:0000256" key="1">
    <source>
        <dbReference type="SAM" id="Phobius"/>
    </source>
</evidence>
<keyword evidence="3" id="KW-1185">Reference proteome</keyword>
<dbReference type="eggNOG" id="ENOG502QTNH">
    <property type="taxonomic scope" value="Eukaryota"/>
</dbReference>
<dbReference type="Proteomes" id="UP000000598">
    <property type="component" value="Chromosome F"/>
</dbReference>
<dbReference type="GO" id="GO:0005811">
    <property type="term" value="C:lipid droplet"/>
    <property type="evidence" value="ECO:0007669"/>
    <property type="project" value="TreeGrafter"/>
</dbReference>
<accession>Q6CKW5</accession>
<dbReference type="FunCoup" id="Q6CKW5">
    <property type="interactions" value="75"/>
</dbReference>
<keyword evidence="1" id="KW-0472">Membrane</keyword>
<feature type="transmembrane region" description="Helical" evidence="1">
    <location>
        <begin position="57"/>
        <end position="76"/>
    </location>
</feature>
<feature type="transmembrane region" description="Helical" evidence="1">
    <location>
        <begin position="96"/>
        <end position="117"/>
    </location>
</feature>
<keyword evidence="1" id="KW-1133">Transmembrane helix</keyword>
<dbReference type="InterPro" id="IPR052786">
    <property type="entry name" value="Spore_wall_assembly"/>
</dbReference>
<dbReference type="EMBL" id="CR382126">
    <property type="protein sequence ID" value="CAG98132.1"/>
    <property type="molecule type" value="Genomic_DNA"/>
</dbReference>
<dbReference type="PaxDb" id="284590-Q6CKW5"/>
<reference evidence="2 3" key="1">
    <citation type="journal article" date="2004" name="Nature">
        <title>Genome evolution in yeasts.</title>
        <authorList>
            <consortium name="Genolevures"/>
            <person name="Dujon B."/>
            <person name="Sherman D."/>
            <person name="Fischer G."/>
            <person name="Durrens P."/>
            <person name="Casaregola S."/>
            <person name="Lafontaine I."/>
            <person name="de Montigny J."/>
            <person name="Marck C."/>
            <person name="Neuveglise C."/>
            <person name="Talla E."/>
            <person name="Goffard N."/>
            <person name="Frangeul L."/>
            <person name="Aigle M."/>
            <person name="Anthouard V."/>
            <person name="Babour A."/>
            <person name="Barbe V."/>
            <person name="Barnay S."/>
            <person name="Blanchin S."/>
            <person name="Beckerich J.M."/>
            <person name="Beyne E."/>
            <person name="Bleykasten C."/>
            <person name="Boisrame A."/>
            <person name="Boyer J."/>
            <person name="Cattolico L."/>
            <person name="Confanioleri F."/>
            <person name="de Daruvar A."/>
            <person name="Despons L."/>
            <person name="Fabre E."/>
            <person name="Fairhead C."/>
            <person name="Ferry-Dumazet H."/>
            <person name="Groppi A."/>
            <person name="Hantraye F."/>
            <person name="Hennequin C."/>
            <person name="Jauniaux N."/>
            <person name="Joyet P."/>
            <person name="Kachouri R."/>
            <person name="Kerrest A."/>
            <person name="Koszul R."/>
            <person name="Lemaire M."/>
            <person name="Lesur I."/>
            <person name="Ma L."/>
            <person name="Muller H."/>
            <person name="Nicaud J.M."/>
            <person name="Nikolski M."/>
            <person name="Oztas S."/>
            <person name="Ozier-Kalogeropoulos O."/>
            <person name="Pellenz S."/>
            <person name="Potier S."/>
            <person name="Richard G.F."/>
            <person name="Straub M.L."/>
            <person name="Suleau A."/>
            <person name="Swennene D."/>
            <person name="Tekaia F."/>
            <person name="Wesolowski-Louvel M."/>
            <person name="Westhof E."/>
            <person name="Wirth B."/>
            <person name="Zeniou-Meyer M."/>
            <person name="Zivanovic I."/>
            <person name="Bolotin-Fukuhara M."/>
            <person name="Thierry A."/>
            <person name="Bouchier C."/>
            <person name="Caudron B."/>
            <person name="Scarpelli C."/>
            <person name="Gaillardin C."/>
            <person name="Weissenbach J."/>
            <person name="Wincker P."/>
            <person name="Souciet J.L."/>
        </authorList>
    </citation>
    <scope>NUCLEOTIDE SEQUENCE [LARGE SCALE GENOMIC DNA]</scope>
    <source>
        <strain evidence="3">ATCC 8585 / CBS 2359 / DSM 70799 / NBRC 1267 / NRRL Y-1140 / WM37</strain>
    </source>
</reference>
<evidence type="ECO:0000313" key="2">
    <source>
        <dbReference type="EMBL" id="CAG98132.1"/>
    </source>
</evidence>
<evidence type="ECO:0000313" key="3">
    <source>
        <dbReference type="Proteomes" id="UP000000598"/>
    </source>
</evidence>
<dbReference type="GO" id="GO:0005619">
    <property type="term" value="C:ascospore wall"/>
    <property type="evidence" value="ECO:0007669"/>
    <property type="project" value="TreeGrafter"/>
</dbReference>
<dbReference type="HOGENOM" id="CLU_062645_2_1_1"/>
<dbReference type="AlphaFoldDB" id="Q6CKW5"/>
<dbReference type="PANTHER" id="PTHR34292:SF2">
    <property type="entry name" value="OUTER SPORE WALL PROTEIN LDS1"/>
    <property type="match status" value="1"/>
</dbReference>
<protein>
    <submittedName>
        <fullName evidence="2">KLLA0F07601p</fullName>
    </submittedName>
</protein>
<dbReference type="KEGG" id="kla:KLLA0_F07601g"/>
<gene>
    <name evidence="2" type="ORF">KLLA0_F07601g</name>
</gene>
<dbReference type="InParanoid" id="Q6CKW5"/>
<sequence>MSFAGTLICCAFGGLVYKYGDQRHTLLEPPEELGVQDYTVRFAKTKIKILKRRFKDAVASLVPGLSTPGIYLYPLVSYWELLSTPEYWKSSVPIMVVYLLLYALVTFVYLLTILPVYTPLSVFLGPIGLIVAWIHMFLHTNMLTMMTIRMSQMNSFTMYQGMAIRSMDVNIIDAGNDQPIKYYYPLASTYFFFNHLPWKLTEYFAGFVVLCGLLLISSIPILGPFIFHTLISPFITRLYWAPYLRYLKVDNLQRETRFYKMMGQYIAFGLVAGQLESWPIVSALAYSAHAIAICQWAQDLPTLLN</sequence>
<proteinExistence type="predicted"/>
<feature type="transmembrane region" description="Helical" evidence="1">
    <location>
        <begin position="200"/>
        <end position="219"/>
    </location>
</feature>
<keyword evidence="1" id="KW-0812">Transmembrane</keyword>
<feature type="transmembrane region" description="Helical" evidence="1">
    <location>
        <begin position="123"/>
        <end position="143"/>
    </location>
</feature>
<dbReference type="GO" id="GO:0005628">
    <property type="term" value="C:prospore membrane"/>
    <property type="evidence" value="ECO:0007669"/>
    <property type="project" value="TreeGrafter"/>
</dbReference>
<organism evidence="2 3">
    <name type="scientific">Kluyveromyces lactis (strain ATCC 8585 / CBS 2359 / DSM 70799 / NBRC 1267 / NRRL Y-1140 / WM37)</name>
    <name type="common">Yeast</name>
    <name type="synonym">Candida sphaerica</name>
    <dbReference type="NCBI Taxonomy" id="284590"/>
    <lineage>
        <taxon>Eukaryota</taxon>
        <taxon>Fungi</taxon>
        <taxon>Dikarya</taxon>
        <taxon>Ascomycota</taxon>
        <taxon>Saccharomycotina</taxon>
        <taxon>Saccharomycetes</taxon>
        <taxon>Saccharomycetales</taxon>
        <taxon>Saccharomycetaceae</taxon>
        <taxon>Kluyveromyces</taxon>
    </lineage>
</organism>